<organism evidence="1 2">
    <name type="scientific">Tetrahymena thermophila (strain SB210)</name>
    <dbReference type="NCBI Taxonomy" id="312017"/>
    <lineage>
        <taxon>Eukaryota</taxon>
        <taxon>Sar</taxon>
        <taxon>Alveolata</taxon>
        <taxon>Ciliophora</taxon>
        <taxon>Intramacronucleata</taxon>
        <taxon>Oligohymenophorea</taxon>
        <taxon>Hymenostomatida</taxon>
        <taxon>Tetrahymenina</taxon>
        <taxon>Tetrahymenidae</taxon>
        <taxon>Tetrahymena</taxon>
    </lineage>
</organism>
<protein>
    <submittedName>
        <fullName evidence="1">Uncharacterized protein</fullName>
    </submittedName>
</protein>
<keyword evidence="2" id="KW-1185">Reference proteome</keyword>
<name>W7X154_TETTS</name>
<dbReference type="AlphaFoldDB" id="W7X154"/>
<dbReference type="EMBL" id="GG662583">
    <property type="protein sequence ID" value="EWS72935.1"/>
    <property type="molecule type" value="Genomic_DNA"/>
</dbReference>
<accession>W7X154</accession>
<evidence type="ECO:0000313" key="1">
    <source>
        <dbReference type="EMBL" id="EWS72935.1"/>
    </source>
</evidence>
<dbReference type="Proteomes" id="UP000009168">
    <property type="component" value="Unassembled WGS sequence"/>
</dbReference>
<reference evidence="2" key="1">
    <citation type="journal article" date="2006" name="PLoS Biol.">
        <title>Macronuclear genome sequence of the ciliate Tetrahymena thermophila, a model eukaryote.</title>
        <authorList>
            <person name="Eisen J.A."/>
            <person name="Coyne R.S."/>
            <person name="Wu M."/>
            <person name="Wu D."/>
            <person name="Thiagarajan M."/>
            <person name="Wortman J.R."/>
            <person name="Badger J.H."/>
            <person name="Ren Q."/>
            <person name="Amedeo P."/>
            <person name="Jones K.M."/>
            <person name="Tallon L.J."/>
            <person name="Delcher A.L."/>
            <person name="Salzberg S.L."/>
            <person name="Silva J.C."/>
            <person name="Haas B.J."/>
            <person name="Majoros W.H."/>
            <person name="Farzad M."/>
            <person name="Carlton J.M."/>
            <person name="Smith R.K. Jr."/>
            <person name="Garg J."/>
            <person name="Pearlman R.E."/>
            <person name="Karrer K.M."/>
            <person name="Sun L."/>
            <person name="Manning G."/>
            <person name="Elde N.C."/>
            <person name="Turkewitz A.P."/>
            <person name="Asai D.J."/>
            <person name="Wilkes D.E."/>
            <person name="Wang Y."/>
            <person name="Cai H."/>
            <person name="Collins K."/>
            <person name="Stewart B.A."/>
            <person name="Lee S.R."/>
            <person name="Wilamowska K."/>
            <person name="Weinberg Z."/>
            <person name="Ruzzo W.L."/>
            <person name="Wloga D."/>
            <person name="Gaertig J."/>
            <person name="Frankel J."/>
            <person name="Tsao C.-C."/>
            <person name="Gorovsky M.A."/>
            <person name="Keeling P.J."/>
            <person name="Waller R.F."/>
            <person name="Patron N.J."/>
            <person name="Cherry J.M."/>
            <person name="Stover N.A."/>
            <person name="Krieger C.J."/>
            <person name="del Toro C."/>
            <person name="Ryder H.F."/>
            <person name="Williamson S.C."/>
            <person name="Barbeau R.A."/>
            <person name="Hamilton E.P."/>
            <person name="Orias E."/>
        </authorList>
    </citation>
    <scope>NUCLEOTIDE SEQUENCE [LARGE SCALE GENOMIC DNA]</scope>
    <source>
        <strain evidence="2">SB210</strain>
    </source>
</reference>
<evidence type="ECO:0000313" key="2">
    <source>
        <dbReference type="Proteomes" id="UP000009168"/>
    </source>
</evidence>
<dbReference type="InParanoid" id="W7X154"/>
<dbReference type="KEGG" id="tet:TTHERM_001346837"/>
<gene>
    <name evidence="1" type="ORF">TTHERM_001346837</name>
</gene>
<dbReference type="GeneID" id="24442203"/>
<sequence>MKQYKNELIINKNKQMFVENKKMNQIKKDRRRKNTSTVKKIQKNLRLIWRTQ</sequence>
<proteinExistence type="predicted"/>
<dbReference type="RefSeq" id="XP_012654530.1">
    <property type="nucleotide sequence ID" value="XM_012799076.1"/>
</dbReference>